<keyword evidence="1" id="KW-0175">Coiled coil</keyword>
<evidence type="ECO:0000256" key="2">
    <source>
        <dbReference type="SAM" id="MobiDB-lite"/>
    </source>
</evidence>
<feature type="coiled-coil region" evidence="1">
    <location>
        <begin position="48"/>
        <end position="89"/>
    </location>
</feature>
<evidence type="ECO:0000313" key="3">
    <source>
        <dbReference type="EMBL" id="JAB98692.1"/>
    </source>
</evidence>
<feature type="compositionally biased region" description="Low complexity" evidence="2">
    <location>
        <begin position="19"/>
        <end position="31"/>
    </location>
</feature>
<protein>
    <submittedName>
        <fullName evidence="3">Uncharacterized protein</fullName>
    </submittedName>
</protein>
<dbReference type="AlphaFoldDB" id="W8BIW5"/>
<evidence type="ECO:0000256" key="1">
    <source>
        <dbReference type="SAM" id="Coils"/>
    </source>
</evidence>
<feature type="compositionally biased region" description="Polar residues" evidence="2">
    <location>
        <begin position="1"/>
        <end position="18"/>
    </location>
</feature>
<accession>W8BIW5</accession>
<organism evidence="3">
    <name type="scientific">Ceratitis capitata</name>
    <name type="common">Mediterranean fruit fly</name>
    <name type="synonym">Tephritis capitata</name>
    <dbReference type="NCBI Taxonomy" id="7213"/>
    <lineage>
        <taxon>Eukaryota</taxon>
        <taxon>Metazoa</taxon>
        <taxon>Ecdysozoa</taxon>
        <taxon>Arthropoda</taxon>
        <taxon>Hexapoda</taxon>
        <taxon>Insecta</taxon>
        <taxon>Pterygota</taxon>
        <taxon>Neoptera</taxon>
        <taxon>Endopterygota</taxon>
        <taxon>Diptera</taxon>
        <taxon>Brachycera</taxon>
        <taxon>Muscomorpha</taxon>
        <taxon>Tephritoidea</taxon>
        <taxon>Tephritidae</taxon>
        <taxon>Ceratitis</taxon>
        <taxon>Ceratitis</taxon>
    </lineage>
</organism>
<reference evidence="3" key="1">
    <citation type="submission" date="2013-07" db="EMBL/GenBank/DDBJ databases">
        <authorList>
            <person name="Geib S."/>
        </authorList>
    </citation>
    <scope>NUCLEOTIDE SEQUENCE</scope>
</reference>
<reference evidence="3" key="2">
    <citation type="journal article" date="2014" name="BMC Genomics">
        <title>A genomic perspective to assessing quality of mass-reared SIT flies used in Mediterranean fruit fly (Ceratitis capitata) eradication in California.</title>
        <authorList>
            <person name="Calla B."/>
            <person name="Hall B."/>
            <person name="Hou S."/>
            <person name="Geib S.M."/>
        </authorList>
    </citation>
    <scope>NUCLEOTIDE SEQUENCE</scope>
</reference>
<feature type="region of interest" description="Disordered" evidence="2">
    <location>
        <begin position="105"/>
        <end position="125"/>
    </location>
</feature>
<feature type="region of interest" description="Disordered" evidence="2">
    <location>
        <begin position="1"/>
        <end position="36"/>
    </location>
</feature>
<dbReference type="OrthoDB" id="8049078at2759"/>
<feature type="compositionally biased region" description="Acidic residues" evidence="2">
    <location>
        <begin position="113"/>
        <end position="125"/>
    </location>
</feature>
<name>W8BIW5_CERCA</name>
<sequence>MSRNSNSSNEFGNFQTGKNNSNIDNDSTTNIATYDKSQSLVDIANNTFKELCRTLEKEQSKLMELEERRKKLQEEMLRLKQEIEEEKHSYRLNLVESLTENAEAMSTRSKEDFENDNMEKDEDSGSEFKSKLYTCYEDDEVAIGEGATHVNYLVEEEESKHPNDIALSIQKKLQSVVAECVIEQCNYVDPDKEVGTLNKTSP</sequence>
<dbReference type="EMBL" id="GAMC01007863">
    <property type="protein sequence ID" value="JAB98692.1"/>
    <property type="molecule type" value="mRNA"/>
</dbReference>
<proteinExistence type="evidence at transcript level"/>